<keyword evidence="4" id="KW-0804">Transcription</keyword>
<evidence type="ECO:0000313" key="7">
    <source>
        <dbReference type="Proteomes" id="UP000190166"/>
    </source>
</evidence>
<dbReference type="InterPro" id="IPR013324">
    <property type="entry name" value="RNA_pol_sigma_r3/r4-like"/>
</dbReference>
<evidence type="ECO:0000256" key="2">
    <source>
        <dbReference type="ARBA" id="ARBA00023015"/>
    </source>
</evidence>
<proteinExistence type="inferred from homology"/>
<protein>
    <submittedName>
        <fullName evidence="6">RNA polymerase sigma-70 factor, ECF subfamily</fullName>
    </submittedName>
</protein>
<dbReference type="PANTHER" id="PTHR43133">
    <property type="entry name" value="RNA POLYMERASE ECF-TYPE SIGMA FACTO"/>
    <property type="match status" value="1"/>
</dbReference>
<dbReference type="GO" id="GO:0006352">
    <property type="term" value="P:DNA-templated transcription initiation"/>
    <property type="evidence" value="ECO:0007669"/>
    <property type="project" value="InterPro"/>
</dbReference>
<reference evidence="6 7" key="1">
    <citation type="submission" date="2017-02" db="EMBL/GenBank/DDBJ databases">
        <authorList>
            <person name="Peterson S.W."/>
        </authorList>
    </citation>
    <scope>NUCLEOTIDE SEQUENCE [LARGE SCALE GENOMIC DNA]</scope>
    <source>
        <strain evidence="6 7">DSM 18108</strain>
    </source>
</reference>
<evidence type="ECO:0000256" key="4">
    <source>
        <dbReference type="ARBA" id="ARBA00023163"/>
    </source>
</evidence>
<gene>
    <name evidence="6" type="ORF">SAMN05660461_3694</name>
</gene>
<dbReference type="Proteomes" id="UP000190166">
    <property type="component" value="Unassembled WGS sequence"/>
</dbReference>
<comment type="similarity">
    <text evidence="1">Belongs to the sigma-70 factor family. ECF subfamily.</text>
</comment>
<keyword evidence="7" id="KW-1185">Reference proteome</keyword>
<sequence>MANGRPIILFVKAVDYQTYCDKDLVGLLLEDDHLAYLEIYNRHAKGLYIKGSKKLDNNDEAKDLLQDVFVALWQNRYSLTVDTPLAGYLHATLRYMVIKRIVHKKVQITYLDSLKFSTPIKSSSADYLARENELKRIIESEISSLPEKMQEVFRMSREHHLSHKEIAMQLGLSEATVKKHVNNALKSLRVKLGPLLILSSICLTEHFF</sequence>
<dbReference type="InterPro" id="IPR013249">
    <property type="entry name" value="RNA_pol_sigma70_r4_t2"/>
</dbReference>
<dbReference type="PANTHER" id="PTHR43133:SF46">
    <property type="entry name" value="RNA POLYMERASE SIGMA-70 FACTOR ECF SUBFAMILY"/>
    <property type="match status" value="1"/>
</dbReference>
<dbReference type="EMBL" id="FUZZ01000002">
    <property type="protein sequence ID" value="SKD07091.1"/>
    <property type="molecule type" value="Genomic_DNA"/>
</dbReference>
<evidence type="ECO:0000256" key="3">
    <source>
        <dbReference type="ARBA" id="ARBA00023082"/>
    </source>
</evidence>
<dbReference type="SUPFAM" id="SSF88946">
    <property type="entry name" value="Sigma2 domain of RNA polymerase sigma factors"/>
    <property type="match status" value="1"/>
</dbReference>
<dbReference type="Gene3D" id="1.10.1740.10">
    <property type="match status" value="1"/>
</dbReference>
<dbReference type="STRING" id="393003.SAMN05660461_3694"/>
<dbReference type="InterPro" id="IPR036388">
    <property type="entry name" value="WH-like_DNA-bd_sf"/>
</dbReference>
<dbReference type="Pfam" id="PF08281">
    <property type="entry name" value="Sigma70_r4_2"/>
    <property type="match status" value="1"/>
</dbReference>
<evidence type="ECO:0000256" key="1">
    <source>
        <dbReference type="ARBA" id="ARBA00010641"/>
    </source>
</evidence>
<dbReference type="Gene3D" id="1.10.10.10">
    <property type="entry name" value="Winged helix-like DNA-binding domain superfamily/Winged helix DNA-binding domain"/>
    <property type="match status" value="1"/>
</dbReference>
<evidence type="ECO:0000259" key="5">
    <source>
        <dbReference type="Pfam" id="PF08281"/>
    </source>
</evidence>
<organism evidence="6 7">
    <name type="scientific">Chitinophaga ginsengisegetis</name>
    <dbReference type="NCBI Taxonomy" id="393003"/>
    <lineage>
        <taxon>Bacteria</taxon>
        <taxon>Pseudomonadati</taxon>
        <taxon>Bacteroidota</taxon>
        <taxon>Chitinophagia</taxon>
        <taxon>Chitinophagales</taxon>
        <taxon>Chitinophagaceae</taxon>
        <taxon>Chitinophaga</taxon>
    </lineage>
</organism>
<dbReference type="InterPro" id="IPR039425">
    <property type="entry name" value="RNA_pol_sigma-70-like"/>
</dbReference>
<dbReference type="AlphaFoldDB" id="A0A1T5P2V7"/>
<dbReference type="CDD" id="cd06171">
    <property type="entry name" value="Sigma70_r4"/>
    <property type="match status" value="1"/>
</dbReference>
<dbReference type="NCBIfam" id="TIGR02937">
    <property type="entry name" value="sigma70-ECF"/>
    <property type="match status" value="1"/>
</dbReference>
<keyword evidence="2" id="KW-0805">Transcription regulation</keyword>
<accession>A0A1T5P2V7</accession>
<name>A0A1T5P2V7_9BACT</name>
<dbReference type="InterPro" id="IPR014284">
    <property type="entry name" value="RNA_pol_sigma-70_dom"/>
</dbReference>
<dbReference type="GO" id="GO:0016987">
    <property type="term" value="F:sigma factor activity"/>
    <property type="evidence" value="ECO:0007669"/>
    <property type="project" value="UniProtKB-KW"/>
</dbReference>
<dbReference type="SUPFAM" id="SSF88659">
    <property type="entry name" value="Sigma3 and sigma4 domains of RNA polymerase sigma factors"/>
    <property type="match status" value="1"/>
</dbReference>
<feature type="domain" description="RNA polymerase sigma factor 70 region 4 type 2" evidence="5">
    <location>
        <begin position="136"/>
        <end position="188"/>
    </location>
</feature>
<evidence type="ECO:0000313" key="6">
    <source>
        <dbReference type="EMBL" id="SKD07091.1"/>
    </source>
</evidence>
<dbReference type="GO" id="GO:0003677">
    <property type="term" value="F:DNA binding"/>
    <property type="evidence" value="ECO:0007669"/>
    <property type="project" value="InterPro"/>
</dbReference>
<dbReference type="InterPro" id="IPR013325">
    <property type="entry name" value="RNA_pol_sigma_r2"/>
</dbReference>
<keyword evidence="3" id="KW-0731">Sigma factor</keyword>